<keyword evidence="2" id="KW-0812">Transmembrane</keyword>
<dbReference type="EMBL" id="FP929054">
    <property type="protein sequence ID" value="CBL22418.1"/>
    <property type="molecule type" value="Genomic_DNA"/>
</dbReference>
<feature type="chain" id="PRO_5003061579" evidence="3">
    <location>
        <begin position="26"/>
        <end position="515"/>
    </location>
</feature>
<evidence type="ECO:0000313" key="5">
    <source>
        <dbReference type="Proteomes" id="UP000008955"/>
    </source>
</evidence>
<evidence type="ECO:0000313" key="4">
    <source>
        <dbReference type="EMBL" id="CBL22418.1"/>
    </source>
</evidence>
<feature type="compositionally biased region" description="Low complexity" evidence="1">
    <location>
        <begin position="218"/>
        <end position="248"/>
    </location>
</feature>
<evidence type="ECO:0000256" key="2">
    <source>
        <dbReference type="SAM" id="Phobius"/>
    </source>
</evidence>
<dbReference type="PATRIC" id="fig|657314.3.peg.672"/>
<protein>
    <submittedName>
        <fullName evidence="4">Uncharacterized protein</fullName>
    </submittedName>
</protein>
<feature type="region of interest" description="Disordered" evidence="1">
    <location>
        <begin position="121"/>
        <end position="282"/>
    </location>
</feature>
<feature type="signal peptide" evidence="3">
    <location>
        <begin position="1"/>
        <end position="25"/>
    </location>
</feature>
<keyword evidence="3" id="KW-0732">Signal</keyword>
<feature type="compositionally biased region" description="Low complexity" evidence="1">
    <location>
        <begin position="121"/>
        <end position="135"/>
    </location>
</feature>
<accession>D4LXR5</accession>
<feature type="compositionally biased region" description="Basic and acidic residues" evidence="1">
    <location>
        <begin position="191"/>
        <end position="206"/>
    </location>
</feature>
<gene>
    <name evidence="4" type="ORF">CK5_09090</name>
</gene>
<dbReference type="Proteomes" id="UP000008955">
    <property type="component" value="Chromosome"/>
</dbReference>
<name>D4LXR5_9FIRM</name>
<proteinExistence type="predicted"/>
<feature type="compositionally biased region" description="Polar residues" evidence="1">
    <location>
        <begin position="462"/>
        <end position="483"/>
    </location>
</feature>
<dbReference type="AlphaFoldDB" id="D4LXR5"/>
<keyword evidence="2" id="KW-0472">Membrane</keyword>
<keyword evidence="5" id="KW-1185">Reference proteome</keyword>
<dbReference type="HOGENOM" id="CLU_528604_0_0_9"/>
<dbReference type="KEGG" id="rob:CK5_09090"/>
<evidence type="ECO:0000256" key="3">
    <source>
        <dbReference type="SAM" id="SignalP"/>
    </source>
</evidence>
<keyword evidence="2" id="KW-1133">Transmembrane helix</keyword>
<reference evidence="4 5" key="1">
    <citation type="submission" date="2010-03" db="EMBL/GenBank/DDBJ databases">
        <title>The genome sequence of Ruminococcus obeum A2-162.</title>
        <authorList>
            <consortium name="metaHIT consortium -- http://www.metahit.eu/"/>
            <person name="Pajon A."/>
            <person name="Turner K."/>
            <person name="Parkhill J."/>
            <person name="Duncan S."/>
            <person name="Flint H."/>
        </authorList>
    </citation>
    <scope>NUCLEOTIDE SEQUENCE [LARGE SCALE GENOMIC DNA]</scope>
    <source>
        <strain evidence="4 5">A2-162</strain>
    </source>
</reference>
<organism evidence="4 5">
    <name type="scientific">Blautia obeum A2-162</name>
    <dbReference type="NCBI Taxonomy" id="657314"/>
    <lineage>
        <taxon>Bacteria</taxon>
        <taxon>Bacillati</taxon>
        <taxon>Bacillota</taxon>
        <taxon>Clostridia</taxon>
        <taxon>Lachnospirales</taxon>
        <taxon>Lachnospiraceae</taxon>
        <taxon>Blautia</taxon>
    </lineage>
</organism>
<feature type="transmembrane region" description="Helical" evidence="2">
    <location>
        <begin position="491"/>
        <end position="511"/>
    </location>
</feature>
<reference evidence="4 5" key="2">
    <citation type="submission" date="2010-03" db="EMBL/GenBank/DDBJ databases">
        <authorList>
            <person name="Pajon A."/>
        </authorList>
    </citation>
    <scope>NUCLEOTIDE SEQUENCE [LARGE SCALE GENOMIC DNA]</scope>
    <source>
        <strain evidence="4 5">A2-162</strain>
    </source>
</reference>
<evidence type="ECO:0000256" key="1">
    <source>
        <dbReference type="SAM" id="MobiDB-lite"/>
    </source>
</evidence>
<feature type="compositionally biased region" description="Low complexity" evidence="1">
    <location>
        <begin position="425"/>
        <end position="461"/>
    </location>
</feature>
<sequence length="515" mass="55033">MQFFAVAALSAALVTSQFTYVPVMAESTAEVQASNLIPDNVTVEQPVPLSEISLPKSDYGTLSWVDSSSVPSKRVQSYDVVFRPYNTADLAKFSGWDGQSDAIYSSVTVVVSSFSKDIDYTDSSYESSDSQETQENGNTGENGEDKTTETPGSTEISDNDEVRDQDTPDTVDEDTKADDALNKAQDTEETPENKDTSADTEKKDSADMAETPEATVAPDTPTVTEIPETTEIPEVTDTPDTTETPEITEAPESDKDNIFDGTEKNITPDERAQTVTDEEPSDEEKIELAATNHTCNGISVSGINLPWYVQFRAASGENYEFSNEAEANLFKAYEFELWDLKNNTEYEIPDGEYISVTVPVKAGYDYTIEHLLDSGAMEKIVPSVDGSTMVFSTHSFSPFGIAGSKTLVGEEIEDGSYSSGATTKSSATVGPTSAASSSTATSTNSSTAGTSVQSSSDQSSQNATDTLTSDQGTQNGSSSVKAVSTGDNTPILPFVIIGIAAAVIVAVLVYLKKRK</sequence>
<feature type="region of interest" description="Disordered" evidence="1">
    <location>
        <begin position="415"/>
        <end position="483"/>
    </location>
</feature>
<feature type="compositionally biased region" description="Basic and acidic residues" evidence="1">
    <location>
        <begin position="252"/>
        <end position="272"/>
    </location>
</feature>
<dbReference type="RefSeq" id="WP_015541283.1">
    <property type="nucleotide sequence ID" value="NC_021022.1"/>
</dbReference>